<dbReference type="Pfam" id="PF21152">
    <property type="entry name" value="YgjK_N"/>
    <property type="match status" value="1"/>
</dbReference>
<feature type="domain" description="Glucosidase YgjK N-terminal" evidence="1">
    <location>
        <begin position="44"/>
        <end position="304"/>
    </location>
</feature>
<dbReference type="Proteomes" id="UP001139646">
    <property type="component" value="Unassembled WGS sequence"/>
</dbReference>
<name>A0ABS9WYE0_9GAMM</name>
<evidence type="ECO:0000313" key="3">
    <source>
        <dbReference type="Proteomes" id="UP001139646"/>
    </source>
</evidence>
<gene>
    <name evidence="2" type="ORF">L3081_05495</name>
</gene>
<proteinExistence type="predicted"/>
<protein>
    <recommendedName>
        <fullName evidence="1">Glucosidase YgjK N-terminal domain-containing protein</fullName>
    </recommendedName>
</protein>
<dbReference type="RefSeq" id="WP_242284039.1">
    <property type="nucleotide sequence ID" value="NZ_JAKKSL010000001.1"/>
</dbReference>
<reference evidence="2" key="1">
    <citation type="submission" date="2022-01" db="EMBL/GenBank/DDBJ databases">
        <title>Colwellia maritima, isolated from seawater.</title>
        <authorList>
            <person name="Kristyanto S."/>
            <person name="Jung J."/>
            <person name="Jeon C.O."/>
        </authorList>
    </citation>
    <scope>NUCLEOTIDE SEQUENCE</scope>
    <source>
        <strain evidence="2">MSW7</strain>
    </source>
</reference>
<dbReference type="InterPro" id="IPR048450">
    <property type="entry name" value="YgjK_N"/>
</dbReference>
<evidence type="ECO:0000313" key="2">
    <source>
        <dbReference type="EMBL" id="MCI2282946.1"/>
    </source>
</evidence>
<comment type="caution">
    <text evidence="2">The sequence shown here is derived from an EMBL/GenBank/DDBJ whole genome shotgun (WGS) entry which is preliminary data.</text>
</comment>
<dbReference type="EMBL" id="JAKKSL010000001">
    <property type="protein sequence ID" value="MCI2282946.1"/>
    <property type="molecule type" value="Genomic_DNA"/>
</dbReference>
<keyword evidence="3" id="KW-1185">Reference proteome</keyword>
<evidence type="ECO:0000259" key="1">
    <source>
        <dbReference type="Pfam" id="PF21152"/>
    </source>
</evidence>
<accession>A0ABS9WYE0</accession>
<organism evidence="2 3">
    <name type="scientific">Colwellia maritima</name>
    <dbReference type="NCBI Taxonomy" id="2912588"/>
    <lineage>
        <taxon>Bacteria</taxon>
        <taxon>Pseudomonadati</taxon>
        <taxon>Pseudomonadota</taxon>
        <taxon>Gammaproteobacteria</taxon>
        <taxon>Alteromonadales</taxon>
        <taxon>Colwelliaceae</taxon>
        <taxon>Colwellia</taxon>
    </lineage>
</organism>
<sequence length="369" mass="42699">MKKLNTLVIFLWLISVICFNSAKSWSKAVAENMLSADNFINIIDRTGTPKQFKEYDNYHNQKFNPLFDLGAWHGFLLPEQPEDYASFTGPMVIAQEYSLFIAKKLDQVSIEDVISKRKYLFSEAKNERFSKMGSLIQRYAFDDLTIDLTLIFISNRTALIKTNIFNKATIDKKLKLTWQGELLKQWQGQKTIKQVFSNWEVHTEIDSDAIVFHFPKVRDTWNLMLDEQAQYKIQRSVPTKTRLNINRTAYESLANITVQANHNYEIYSTQSFFHNQQEALKEQTKIVMALVNGNNLIKQGQARWSSYLTQALANIDKSRQRLAVKSIETLMGNWRSAAGEIKHDIVSPSVTARWFNGAWAWDSGSMLMH</sequence>